<evidence type="ECO:0000313" key="3">
    <source>
        <dbReference type="Proteomes" id="UP000535589"/>
    </source>
</evidence>
<dbReference type="RefSeq" id="WP_168837721.1">
    <property type="nucleotide sequence ID" value="NZ_JABAIK010000025.1"/>
</dbReference>
<proteinExistence type="predicted"/>
<protein>
    <submittedName>
        <fullName evidence="2">Uncharacterized protein</fullName>
    </submittedName>
</protein>
<keyword evidence="1" id="KW-0732">Signal</keyword>
<organism evidence="2 3">
    <name type="scientific">Vibrio agarilyticus</name>
    <dbReference type="NCBI Taxonomy" id="2726741"/>
    <lineage>
        <taxon>Bacteria</taxon>
        <taxon>Pseudomonadati</taxon>
        <taxon>Pseudomonadota</taxon>
        <taxon>Gammaproteobacteria</taxon>
        <taxon>Vibrionales</taxon>
        <taxon>Vibrionaceae</taxon>
        <taxon>Vibrio</taxon>
    </lineage>
</organism>
<evidence type="ECO:0000313" key="2">
    <source>
        <dbReference type="EMBL" id="NLS14625.1"/>
    </source>
</evidence>
<gene>
    <name evidence="2" type="ORF">HGP28_17335</name>
</gene>
<keyword evidence="3" id="KW-1185">Reference proteome</keyword>
<dbReference type="EMBL" id="JABAIK010000025">
    <property type="protein sequence ID" value="NLS14625.1"/>
    <property type="molecule type" value="Genomic_DNA"/>
</dbReference>
<sequence>MKNSRAKSILLSLILCVSSGVLAANVEKQIRIKGHNYALPSAELRIVNDRATFSFYKGQGADFVALYNLNRLSANTLVRYAKKSREVFESMKSNGRCPDGDLSAHIGSISSRMGSDKAQFNVVCVNNDITVQAVMTDEYVVNYVSTNFEVFQFERWADDINSKMIKYNK</sequence>
<feature type="chain" id="PRO_5030576145" evidence="1">
    <location>
        <begin position="24"/>
        <end position="169"/>
    </location>
</feature>
<comment type="caution">
    <text evidence="2">The sequence shown here is derived from an EMBL/GenBank/DDBJ whole genome shotgun (WGS) entry which is preliminary data.</text>
</comment>
<evidence type="ECO:0000256" key="1">
    <source>
        <dbReference type="SAM" id="SignalP"/>
    </source>
</evidence>
<reference evidence="2 3" key="1">
    <citation type="submission" date="2020-04" db="EMBL/GenBank/DDBJ databases">
        <title>Vibrio sp. SM6, a novel species isolated from seawater.</title>
        <authorList>
            <person name="Wang X."/>
        </authorList>
    </citation>
    <scope>NUCLEOTIDE SEQUENCE [LARGE SCALE GENOMIC DNA]</scope>
    <source>
        <strain evidence="2 3">SM6</strain>
    </source>
</reference>
<name>A0A7X8TTQ6_9VIBR</name>
<accession>A0A7X8TTQ6</accession>
<dbReference type="AlphaFoldDB" id="A0A7X8TTQ6"/>
<feature type="signal peptide" evidence="1">
    <location>
        <begin position="1"/>
        <end position="23"/>
    </location>
</feature>
<dbReference type="Proteomes" id="UP000535589">
    <property type="component" value="Unassembled WGS sequence"/>
</dbReference>